<dbReference type="NCBIfam" id="TIGR02602">
    <property type="entry name" value="8TM_EpsH"/>
    <property type="match status" value="1"/>
</dbReference>
<keyword evidence="2" id="KW-1003">Cell membrane</keyword>
<dbReference type="KEGG" id="ttf:THTE_2381"/>
<keyword evidence="7 8" id="KW-0472">Membrane</keyword>
<dbReference type="InterPro" id="IPR026392">
    <property type="entry name" value="Exo/Archaeosortase_dom"/>
</dbReference>
<feature type="transmembrane region" description="Helical" evidence="8">
    <location>
        <begin position="135"/>
        <end position="155"/>
    </location>
</feature>
<dbReference type="NCBIfam" id="TIGR04178">
    <property type="entry name" value="exo_archaeo"/>
    <property type="match status" value="1"/>
</dbReference>
<comment type="subcellular location">
    <subcellularLocation>
        <location evidence="1">Cell membrane</location>
        <topology evidence="1">Multi-pass membrane protein</topology>
    </subcellularLocation>
</comment>
<evidence type="ECO:0000256" key="5">
    <source>
        <dbReference type="ARBA" id="ARBA00022801"/>
    </source>
</evidence>
<feature type="transmembrane region" description="Helical" evidence="8">
    <location>
        <begin position="227"/>
        <end position="245"/>
    </location>
</feature>
<dbReference type="EMBL" id="CP018477">
    <property type="protein sequence ID" value="ASV74983.1"/>
    <property type="molecule type" value="Genomic_DNA"/>
</dbReference>
<evidence type="ECO:0000313" key="10">
    <source>
        <dbReference type="Proteomes" id="UP000215086"/>
    </source>
</evidence>
<name>A0A286RG92_9BACT</name>
<protein>
    <submittedName>
        <fullName evidence="9">Eight transmembrane protein EpsH</fullName>
    </submittedName>
</protein>
<keyword evidence="5" id="KW-0378">Hydrolase</keyword>
<feature type="transmembrane region" description="Helical" evidence="8">
    <location>
        <begin position="104"/>
        <end position="123"/>
    </location>
</feature>
<dbReference type="GO" id="GO:0006508">
    <property type="term" value="P:proteolysis"/>
    <property type="evidence" value="ECO:0007669"/>
    <property type="project" value="UniProtKB-KW"/>
</dbReference>
<evidence type="ECO:0000313" key="9">
    <source>
        <dbReference type="EMBL" id="ASV74983.1"/>
    </source>
</evidence>
<feature type="transmembrane region" description="Helical" evidence="8">
    <location>
        <begin position="291"/>
        <end position="311"/>
    </location>
</feature>
<keyword evidence="6 8" id="KW-1133">Transmembrane helix</keyword>
<evidence type="ECO:0000256" key="1">
    <source>
        <dbReference type="ARBA" id="ARBA00004651"/>
    </source>
</evidence>
<evidence type="ECO:0000256" key="7">
    <source>
        <dbReference type="ARBA" id="ARBA00023136"/>
    </source>
</evidence>
<organism evidence="9 10">
    <name type="scientific">Thermogutta terrifontis</name>
    <dbReference type="NCBI Taxonomy" id="1331910"/>
    <lineage>
        <taxon>Bacteria</taxon>
        <taxon>Pseudomonadati</taxon>
        <taxon>Planctomycetota</taxon>
        <taxon>Planctomycetia</taxon>
        <taxon>Pirellulales</taxon>
        <taxon>Thermoguttaceae</taxon>
        <taxon>Thermogutta</taxon>
    </lineage>
</organism>
<gene>
    <name evidence="9" type="ORF">THTE_2381</name>
</gene>
<dbReference type="AlphaFoldDB" id="A0A286RG92"/>
<keyword evidence="10" id="KW-1185">Reference proteome</keyword>
<feature type="transmembrane region" description="Helical" evidence="8">
    <location>
        <begin position="45"/>
        <end position="68"/>
    </location>
</feature>
<keyword evidence="4 8" id="KW-0812">Transmembrane</keyword>
<dbReference type="GO" id="GO:0005886">
    <property type="term" value="C:plasma membrane"/>
    <property type="evidence" value="ECO:0007669"/>
    <property type="project" value="UniProtKB-SubCell"/>
</dbReference>
<reference evidence="9 10" key="1">
    <citation type="journal article" name="Front. Microbiol.">
        <title>Sugar Metabolism of the First Thermophilic Planctomycete Thermogutta terrifontis: Comparative Genomic and Transcriptomic Approaches.</title>
        <authorList>
            <person name="Elcheninov A.G."/>
            <person name="Menzel P."/>
            <person name="Gudbergsdottir S.R."/>
            <person name="Slesarev A.I."/>
            <person name="Kadnikov V.V."/>
            <person name="Krogh A."/>
            <person name="Bonch-Osmolovskaya E.A."/>
            <person name="Peng X."/>
            <person name="Kublanov I.V."/>
        </authorList>
    </citation>
    <scope>NUCLEOTIDE SEQUENCE [LARGE SCALE GENOMIC DNA]</scope>
    <source>
        <strain evidence="9 10">R1</strain>
    </source>
</reference>
<evidence type="ECO:0000256" key="2">
    <source>
        <dbReference type="ARBA" id="ARBA00022475"/>
    </source>
</evidence>
<sequence>MAELSSKNYEMIENATEVQRQVVKMQHSGEDRSAQGVNKPPHFRIWVAFAGLLIVLVVIFWDALLVLVQRWAKEADYHHGFLVPIFAGYLLWRRRKLLGDFNSLAVTPSALAAGILCLVLAGMTRAVSVLYYVRIVDPAAIIPAFMGIILCLFGWRGLRWAWPAGVFLVFMLPMPGAVATLLSHPLQRVGTLASTFIIQTLGIPAIAEGNVITLREGQLEVVRACSGLKMMSLFFAVCWGAAFLTDRPWLDRVLMIVSAPPVALVANILRITLTAVLVEWGLTSANLDHELAGWLMMPMAVFLLYGEMALWDKMFLPAEEGPPRVITGEFPPKAVTARASESR</sequence>
<keyword evidence="3" id="KW-0645">Protease</keyword>
<dbReference type="InterPro" id="IPR013426">
    <property type="entry name" value="EpsH-like"/>
</dbReference>
<evidence type="ECO:0000256" key="4">
    <source>
        <dbReference type="ARBA" id="ARBA00022692"/>
    </source>
</evidence>
<feature type="transmembrane region" description="Helical" evidence="8">
    <location>
        <begin position="161"/>
        <end position="182"/>
    </location>
</feature>
<evidence type="ECO:0000256" key="6">
    <source>
        <dbReference type="ARBA" id="ARBA00022989"/>
    </source>
</evidence>
<dbReference type="Proteomes" id="UP000215086">
    <property type="component" value="Chromosome"/>
</dbReference>
<dbReference type="InterPro" id="IPR019127">
    <property type="entry name" value="Exosortase"/>
</dbReference>
<evidence type="ECO:0000256" key="8">
    <source>
        <dbReference type="SAM" id="Phobius"/>
    </source>
</evidence>
<proteinExistence type="predicted"/>
<feature type="transmembrane region" description="Helical" evidence="8">
    <location>
        <begin position="252"/>
        <end position="271"/>
    </location>
</feature>
<dbReference type="GO" id="GO:0008233">
    <property type="term" value="F:peptidase activity"/>
    <property type="evidence" value="ECO:0007669"/>
    <property type="project" value="UniProtKB-KW"/>
</dbReference>
<dbReference type="Pfam" id="PF09721">
    <property type="entry name" value="Exosortase_EpsH"/>
    <property type="match status" value="1"/>
</dbReference>
<accession>A0A286RG92</accession>
<evidence type="ECO:0000256" key="3">
    <source>
        <dbReference type="ARBA" id="ARBA00022670"/>
    </source>
</evidence>
<feature type="transmembrane region" description="Helical" evidence="8">
    <location>
        <begin position="189"/>
        <end position="207"/>
    </location>
</feature>